<evidence type="ECO:0000256" key="1">
    <source>
        <dbReference type="SAM" id="MobiDB-lite"/>
    </source>
</evidence>
<dbReference type="EMBL" id="UYRX01000047">
    <property type="protein sequence ID" value="VDK71257.1"/>
    <property type="molecule type" value="Genomic_DNA"/>
</dbReference>
<evidence type="ECO:0000313" key="3">
    <source>
        <dbReference type="Proteomes" id="UP000277928"/>
    </source>
</evidence>
<dbReference type="Proteomes" id="UP000277928">
    <property type="component" value="Unassembled WGS sequence"/>
</dbReference>
<dbReference type="AlphaFoldDB" id="A0A3P6SG81"/>
<organism evidence="2 3">
    <name type="scientific">Litomosoides sigmodontis</name>
    <name type="common">Filarial nematode worm</name>
    <dbReference type="NCBI Taxonomy" id="42156"/>
    <lineage>
        <taxon>Eukaryota</taxon>
        <taxon>Metazoa</taxon>
        <taxon>Ecdysozoa</taxon>
        <taxon>Nematoda</taxon>
        <taxon>Chromadorea</taxon>
        <taxon>Rhabditida</taxon>
        <taxon>Spirurina</taxon>
        <taxon>Spiruromorpha</taxon>
        <taxon>Filarioidea</taxon>
        <taxon>Onchocercidae</taxon>
        <taxon>Litomosoides</taxon>
    </lineage>
</organism>
<evidence type="ECO:0000313" key="2">
    <source>
        <dbReference type="EMBL" id="VDK71257.1"/>
    </source>
</evidence>
<keyword evidence="3" id="KW-1185">Reference proteome</keyword>
<sequence length="854" mass="98593">MDNELIHFAQGRGEESLEPCSAQEKEKKLLQRSNELPCCSTTVSSDDLFVPWELYEYIGFDLLRPLGKLQALKNMNLYLSIRNELQRRGKNGGLQMLDIAREISVPSYFREIRFLWTNYSDAEENDFGFAFIRIISFLHWANANTYSLTDLGPLNVEKLMLCYNCRWGETSTARKQFDSFMRQILFDMKDLVALRSWCGILREKTVFDVAMARAEHLTLLNLGTMVPKGPLKKWNLKELFSKLKNLEDFTWLNCDVRTLVYLTSISSLKRLVLHIIKYDQIFFEQFFSQFGFDIDPDLSESRNNEDVKQDKVQDLTHNDYNDLHSLSNLVASSSPTSCTHSAFTDLNQAEENGHQAWISVKPSTKKVCLEYAALSFAYSILQYEERDLRSCSSKSTGFQIPVKRCRPEKFRVPLAVLVANTVVLNLPPALYERNFLNMGISKKKFGIGLPKEICVNIKPNRTSYGSVVQVLEPSSYKAIGQGMVWCFNLEVEIHVMFDHYRKERVVHLFNLAMMKFIPKILRLHFTAAGRSMKKYYRWPHSMSDSTLFLRSLTVFELTLNCLTFSVPNLVSYSSTPELEEVYITLCGLPHNERGTIQNVMELFRFFMQPKDDLRIVIFRINAPYFFAFFEVLSLMTAESRPVHLETLGIVCSVSEGRVLPNISSRICNAIESVNPIFRKQLRKLILDGRVWGTLSAEHFSYIQNLLPNCSLEGELAPSDCKDLKNRSIYESDAAKNRNINDMYNTSDSESEGSESPVLDDGNEYLMRSDYCDSTEEKNEDRTFTEILASKVEKKDISRRKRRSTNRSQSSDAEETSSNIAKHSFRKRERIPLRKEGNESTDEEWCPRRTAKKHK</sequence>
<proteinExistence type="predicted"/>
<name>A0A3P6SG81_LITSI</name>
<dbReference type="OMA" id="ALRSWCG"/>
<gene>
    <name evidence="2" type="ORF">NLS_LOCUS1382</name>
</gene>
<accession>A0A3P6SG81</accession>
<feature type="compositionally biased region" description="Polar residues" evidence="1">
    <location>
        <begin position="805"/>
        <end position="820"/>
    </location>
</feature>
<protein>
    <submittedName>
        <fullName evidence="2">Uncharacterized protein</fullName>
    </submittedName>
</protein>
<feature type="region of interest" description="Disordered" evidence="1">
    <location>
        <begin position="739"/>
        <end position="761"/>
    </location>
</feature>
<dbReference type="OrthoDB" id="5810935at2759"/>
<feature type="region of interest" description="Disordered" evidence="1">
    <location>
        <begin position="794"/>
        <end position="854"/>
    </location>
</feature>
<reference evidence="2 3" key="1">
    <citation type="submission" date="2018-08" db="EMBL/GenBank/DDBJ databases">
        <authorList>
            <person name="Laetsch R D."/>
            <person name="Stevens L."/>
            <person name="Kumar S."/>
            <person name="Blaxter L. M."/>
        </authorList>
    </citation>
    <scope>NUCLEOTIDE SEQUENCE [LARGE SCALE GENOMIC DNA]</scope>
</reference>